<feature type="domain" description="DUF243" evidence="1">
    <location>
        <begin position="7"/>
        <end position="73"/>
    </location>
</feature>
<accession>A0A1B0BTN5</accession>
<dbReference type="VEuPathDB" id="VectorBase:GPPI040192"/>
<dbReference type="AlphaFoldDB" id="A0A1B0BTN5"/>
<reference evidence="3" key="1">
    <citation type="submission" date="2015-01" db="EMBL/GenBank/DDBJ databases">
        <authorList>
            <person name="Aksoy S."/>
            <person name="Warren W."/>
            <person name="Wilson R.K."/>
        </authorList>
    </citation>
    <scope>NUCLEOTIDE SEQUENCE [LARGE SCALE GENOMIC DNA]</scope>
    <source>
        <strain evidence="3">IAEA</strain>
    </source>
</reference>
<dbReference type="InterPro" id="IPR004145">
    <property type="entry name" value="DUF243"/>
</dbReference>
<dbReference type="SMART" id="SM00690">
    <property type="entry name" value="DM5"/>
    <property type="match status" value="1"/>
</dbReference>
<proteinExistence type="predicted"/>
<evidence type="ECO:0000259" key="1">
    <source>
        <dbReference type="SMART" id="SM00690"/>
    </source>
</evidence>
<dbReference type="GO" id="GO:0062129">
    <property type="term" value="C:chitin-based extracellular matrix"/>
    <property type="evidence" value="ECO:0007669"/>
    <property type="project" value="TreeGrafter"/>
</dbReference>
<keyword evidence="3" id="KW-1185">Reference proteome</keyword>
<dbReference type="EMBL" id="JXJN01020273">
    <property type="status" value="NOT_ANNOTATED_CDS"/>
    <property type="molecule type" value="Genomic_DNA"/>
</dbReference>
<dbReference type="GO" id="GO:0008010">
    <property type="term" value="F:structural constituent of chitin-based larval cuticle"/>
    <property type="evidence" value="ECO:0007669"/>
    <property type="project" value="TreeGrafter"/>
</dbReference>
<protein>
    <recommendedName>
        <fullName evidence="1">DUF243 domain-containing protein</fullName>
    </recommendedName>
</protein>
<dbReference type="PANTHER" id="PTHR31927:SF2">
    <property type="entry name" value="FI07246P-RELATED"/>
    <property type="match status" value="1"/>
</dbReference>
<organism evidence="2 3">
    <name type="scientific">Glossina palpalis gambiensis</name>
    <dbReference type="NCBI Taxonomy" id="67801"/>
    <lineage>
        <taxon>Eukaryota</taxon>
        <taxon>Metazoa</taxon>
        <taxon>Ecdysozoa</taxon>
        <taxon>Arthropoda</taxon>
        <taxon>Hexapoda</taxon>
        <taxon>Insecta</taxon>
        <taxon>Pterygota</taxon>
        <taxon>Neoptera</taxon>
        <taxon>Endopterygota</taxon>
        <taxon>Diptera</taxon>
        <taxon>Brachycera</taxon>
        <taxon>Muscomorpha</taxon>
        <taxon>Hippoboscoidea</taxon>
        <taxon>Glossinidae</taxon>
        <taxon>Glossina</taxon>
    </lineage>
</organism>
<evidence type="ECO:0000313" key="3">
    <source>
        <dbReference type="Proteomes" id="UP000092460"/>
    </source>
</evidence>
<dbReference type="GO" id="GO:0040003">
    <property type="term" value="P:chitin-based cuticle development"/>
    <property type="evidence" value="ECO:0007669"/>
    <property type="project" value="TreeGrafter"/>
</dbReference>
<dbReference type="PANTHER" id="PTHR31927">
    <property type="entry name" value="FI07246P-RELATED-RELATED"/>
    <property type="match status" value="1"/>
</dbReference>
<reference evidence="2" key="2">
    <citation type="submission" date="2020-05" db="UniProtKB">
        <authorList>
            <consortium name="EnsemblMetazoa"/>
        </authorList>
    </citation>
    <scope>IDENTIFICATION</scope>
    <source>
        <strain evidence="2">IAEA</strain>
    </source>
</reference>
<dbReference type="EMBL" id="JXJN01020275">
    <property type="status" value="NOT_ANNOTATED_CDS"/>
    <property type="molecule type" value="Genomic_DNA"/>
</dbReference>
<evidence type="ECO:0000313" key="2">
    <source>
        <dbReference type="EnsemblMetazoa" id="GPPI040192-PA"/>
    </source>
</evidence>
<name>A0A1B0BTN5_9MUSC</name>
<sequence length="81" mass="9398">MPNTKYPHEQKLHSDSTVPRKHYRIIFIKSPADSLNEQAARFKDAVNQERTIIYVLNRKHDPIEFQTAIEEADVSGCVVNF</sequence>
<dbReference type="Pfam" id="PF03103">
    <property type="entry name" value="DUF243"/>
    <property type="match status" value="1"/>
</dbReference>
<dbReference type="Proteomes" id="UP000092460">
    <property type="component" value="Unassembled WGS sequence"/>
</dbReference>
<dbReference type="EnsemblMetazoa" id="GPPI040192-RA">
    <property type="protein sequence ID" value="GPPI040192-PA"/>
    <property type="gene ID" value="GPPI040192"/>
</dbReference>
<dbReference type="EMBL" id="JXJN01020274">
    <property type="status" value="NOT_ANNOTATED_CDS"/>
    <property type="molecule type" value="Genomic_DNA"/>
</dbReference>